<organism evidence="1 2">
    <name type="scientific">Halioglobus japonicus</name>
    <dbReference type="NCBI Taxonomy" id="930805"/>
    <lineage>
        <taxon>Bacteria</taxon>
        <taxon>Pseudomonadati</taxon>
        <taxon>Pseudomonadota</taxon>
        <taxon>Gammaproteobacteria</taxon>
        <taxon>Cellvibrionales</taxon>
        <taxon>Halieaceae</taxon>
        <taxon>Halioglobus</taxon>
    </lineage>
</organism>
<comment type="caution">
    <text evidence="1">The sequence shown here is derived from an EMBL/GenBank/DDBJ whole genome shotgun (WGS) entry which is preliminary data.</text>
</comment>
<evidence type="ECO:0000313" key="1">
    <source>
        <dbReference type="EMBL" id="PLW86229.1"/>
    </source>
</evidence>
<protein>
    <submittedName>
        <fullName evidence="1">Type IV secretion protein Rhs</fullName>
    </submittedName>
</protein>
<dbReference type="RefSeq" id="WP_084198864.1">
    <property type="nucleotide sequence ID" value="NZ_BMYL01000002.1"/>
</dbReference>
<dbReference type="Gene3D" id="2.180.10.10">
    <property type="entry name" value="RHS repeat-associated core"/>
    <property type="match status" value="1"/>
</dbReference>
<proteinExistence type="predicted"/>
<evidence type="ECO:0000313" key="2">
    <source>
        <dbReference type="Proteomes" id="UP000235162"/>
    </source>
</evidence>
<dbReference type="EMBL" id="PKUR01000002">
    <property type="protein sequence ID" value="PLW86229.1"/>
    <property type="molecule type" value="Genomic_DNA"/>
</dbReference>
<name>A0AAP8MEK6_9GAMM</name>
<dbReference type="Proteomes" id="UP000235162">
    <property type="component" value="Unassembled WGS sequence"/>
</dbReference>
<accession>A0AAP8MEK6</accession>
<dbReference type="NCBIfam" id="TIGR03696">
    <property type="entry name" value="Rhs_assc_core"/>
    <property type="match status" value="1"/>
</dbReference>
<sequence>MNGRIYDPHRGRFLQADSFIEGAPLSQGLNRYRHFHNNPLNGTDPTGHFKEWTGTIAAIVAAVYCGCI</sequence>
<dbReference type="KEGG" id="hja:BST95_08240"/>
<reference evidence="1 2" key="1">
    <citation type="submission" date="2018-01" db="EMBL/GenBank/DDBJ databases">
        <title>The draft genome sequence of Halioglobus japonicus S1-36.</title>
        <authorList>
            <person name="Du Z.-J."/>
            <person name="Shi M.-J."/>
        </authorList>
    </citation>
    <scope>NUCLEOTIDE SEQUENCE [LARGE SCALE GENOMIC DNA]</scope>
    <source>
        <strain evidence="1 2">S1-36</strain>
    </source>
</reference>
<gene>
    <name evidence="1" type="ORF">C0029_07285</name>
</gene>
<keyword evidence="2" id="KW-1185">Reference proteome</keyword>
<dbReference type="InterPro" id="IPR022385">
    <property type="entry name" value="Rhs_assc_core"/>
</dbReference>
<dbReference type="AlphaFoldDB" id="A0AAP8MEK6"/>